<gene>
    <name evidence="1" type="ORF">LNAT_P0766</name>
</gene>
<sequence>MNKFFLFFLPFLLLAVPIRFPYTVKLKKDELFKMDVYYLNRVYPFEMRRTLFINDVITVLYKYDNFPRQVELQKKFSQDAFKVPVALIPENYPYFYIKFDDFNGKIATFTIYLFNGKKVRANLKE</sequence>
<dbReference type="Proteomes" id="UP000217944">
    <property type="component" value="Unassembled WGS sequence"/>
</dbReference>
<dbReference type="EMBL" id="BDME01000001">
    <property type="protein sequence ID" value="GAX87470.1"/>
    <property type="molecule type" value="Genomic_DNA"/>
</dbReference>
<evidence type="ECO:0000313" key="1">
    <source>
        <dbReference type="EMBL" id="GAX87470.1"/>
    </source>
</evidence>
<organism evidence="1 2">
    <name type="scientific">Lebetimonas natsushimae</name>
    <dbReference type="NCBI Taxonomy" id="1936991"/>
    <lineage>
        <taxon>Bacteria</taxon>
        <taxon>Pseudomonadati</taxon>
        <taxon>Campylobacterota</taxon>
        <taxon>Epsilonproteobacteria</taxon>
        <taxon>Nautiliales</taxon>
        <taxon>Nautiliaceae</taxon>
        <taxon>Lebetimonas</taxon>
    </lineage>
</organism>
<name>A0A292YE38_9BACT</name>
<dbReference type="AlphaFoldDB" id="A0A292YE38"/>
<dbReference type="OrthoDB" id="5334558at2"/>
<proteinExistence type="predicted"/>
<keyword evidence="2" id="KW-1185">Reference proteome</keyword>
<accession>A0A292YE38</accession>
<evidence type="ECO:0000313" key="2">
    <source>
        <dbReference type="Proteomes" id="UP000217944"/>
    </source>
</evidence>
<reference evidence="1 2" key="1">
    <citation type="journal article" date="2017" name="Syst. Appl. Microbiol.">
        <title>Lebetimonas natsushimae sp. nov., a novel strictly anaerobic, moderately thermophilic chemoautotroph isolated from a deep-sea hydrothermal vent polychaete nest in the Mid-Okinawa Trough.</title>
        <authorList>
            <person name="Nagata R."/>
            <person name="Takaki Y."/>
            <person name="Tame A."/>
            <person name="Nunoura T."/>
            <person name="Muto H."/>
            <person name="Mino S."/>
            <person name="Sawayama S."/>
            <person name="Takai K."/>
            <person name="Nakagawa S."/>
        </authorList>
    </citation>
    <scope>NUCLEOTIDE SEQUENCE [LARGE SCALE GENOMIC DNA]</scope>
    <source>
        <strain evidence="1 2">HS1857</strain>
    </source>
</reference>
<comment type="caution">
    <text evidence="1">The sequence shown here is derived from an EMBL/GenBank/DDBJ whole genome shotgun (WGS) entry which is preliminary data.</text>
</comment>
<dbReference type="RefSeq" id="WP_096258604.1">
    <property type="nucleotide sequence ID" value="NZ_BDME01000001.1"/>
</dbReference>
<protein>
    <submittedName>
        <fullName evidence="1">Uncharacterized protein</fullName>
    </submittedName>
</protein>